<dbReference type="Proteomes" id="UP001565368">
    <property type="component" value="Unassembled WGS sequence"/>
</dbReference>
<reference evidence="1 2" key="1">
    <citation type="submission" date="2023-08" db="EMBL/GenBank/DDBJ databases">
        <title>Annotated Genome Sequence of Vanrija albida AlHP1.</title>
        <authorList>
            <person name="Herzog R."/>
        </authorList>
    </citation>
    <scope>NUCLEOTIDE SEQUENCE [LARGE SCALE GENOMIC DNA]</scope>
    <source>
        <strain evidence="1 2">AlHP1</strain>
    </source>
</reference>
<dbReference type="RefSeq" id="XP_069206727.1">
    <property type="nucleotide sequence ID" value="XM_069354656.1"/>
</dbReference>
<sequence length="130" mass="15401">MPARSVVPSANPFPASRYAPIPSVLDDPYKTVVAPHHWLYTYTFTMDRDISLTDKWRIRRWAQELGRDHSVHVVRRDWTCNEYNCVVGFWFHTTMRVSDRVLERMQDRLTQRLGVCVRIDEEVPAPHGRY</sequence>
<name>A0ABR3PWJ0_9TREE</name>
<proteinExistence type="predicted"/>
<organism evidence="1 2">
    <name type="scientific">Vanrija albida</name>
    <dbReference type="NCBI Taxonomy" id="181172"/>
    <lineage>
        <taxon>Eukaryota</taxon>
        <taxon>Fungi</taxon>
        <taxon>Dikarya</taxon>
        <taxon>Basidiomycota</taxon>
        <taxon>Agaricomycotina</taxon>
        <taxon>Tremellomycetes</taxon>
        <taxon>Trichosporonales</taxon>
        <taxon>Trichosporonaceae</taxon>
        <taxon>Vanrija</taxon>
    </lineage>
</organism>
<keyword evidence="2" id="KW-1185">Reference proteome</keyword>
<accession>A0ABR3PWJ0</accession>
<dbReference type="GeneID" id="95987232"/>
<dbReference type="EMBL" id="JBBXJM010000005">
    <property type="protein sequence ID" value="KAL1406783.1"/>
    <property type="molecule type" value="Genomic_DNA"/>
</dbReference>
<gene>
    <name evidence="1" type="ORF">Q8F55_006189</name>
</gene>
<evidence type="ECO:0000313" key="1">
    <source>
        <dbReference type="EMBL" id="KAL1406783.1"/>
    </source>
</evidence>
<protein>
    <submittedName>
        <fullName evidence="1">Uncharacterized protein</fullName>
    </submittedName>
</protein>
<evidence type="ECO:0000313" key="2">
    <source>
        <dbReference type="Proteomes" id="UP001565368"/>
    </source>
</evidence>
<comment type="caution">
    <text evidence="1">The sequence shown here is derived from an EMBL/GenBank/DDBJ whole genome shotgun (WGS) entry which is preliminary data.</text>
</comment>